<feature type="domain" description="Beta-mannosidase-like galactose-binding" evidence="7">
    <location>
        <begin position="103"/>
        <end position="243"/>
    </location>
</feature>
<keyword evidence="3" id="KW-0326">Glycosidase</keyword>
<feature type="domain" description="Glycoside hydrolase family 2 immunoglobulin-like beta-sandwich" evidence="4">
    <location>
        <begin position="256"/>
        <end position="371"/>
    </location>
</feature>
<protein>
    <submittedName>
        <fullName evidence="8">Mannosylglycoprotein endo-beta-mannosidase</fullName>
    </submittedName>
</protein>
<dbReference type="Pfam" id="PF00703">
    <property type="entry name" value="Glyco_hydro_2"/>
    <property type="match status" value="1"/>
</dbReference>
<dbReference type="InterPro" id="IPR041351">
    <property type="entry name" value="Ig_GlcNase"/>
</dbReference>
<gene>
    <name evidence="8" type="ORF">SAMN06265376_105201</name>
</gene>
<dbReference type="GO" id="GO:0005975">
    <property type="term" value="P:carbohydrate metabolic process"/>
    <property type="evidence" value="ECO:0007669"/>
    <property type="project" value="InterPro"/>
</dbReference>
<evidence type="ECO:0000259" key="4">
    <source>
        <dbReference type="Pfam" id="PF00703"/>
    </source>
</evidence>
<sequence>MPNSIIRVQPKIGQPQLLNSETIPWQLVKDTITSSETEKTVAIKKQGISYSSHGIESEKSIPVAVPGTILNAVLRDKDWLKTNILNQEQLVKEGKTVHTDFFDPFFDTNQQFIPDIFDKGIEFYTYWYYAEFSLKNVASNQRFWLNFRGLNYTADVFVNGVQKGTHLQGMFLRNSFDITDCPSKDGVYRVAVRIEPPSTPGKPTLANNGGVLSVPNIGECVTMRHTVGWDWTISIPDRSTGIWDQVSLTTTKTLVIKHPKVTTKIKGTTAIVTIQTQVYNPTNEQQTGFISYELDGKTHQKSVTVGAGKTLQIDFPPLDIINARLWWPHGTDPINPENKPELYELNIYASTTKEMNAASLSDQHTINIGMREFSNELVKVAVPNDTTGEKTRNSRQFLVNGLPVMIRGGNWMGMDTLFRNNATRYKNEVRMHKEMNLNLIRVWGGGHIERPEFYEACDELGIMVMQEFWFSSEFIYEDSEIPENYKTTCTQCAIDTIQMLRNHTSLLFWCAANESKPPTSLLTELESYIGEKEEALYDTTRLLVHNSLDINGNGYPGTDGPYGILELNNYFKWLPDGYTNSFNPEIGSLGIPTVESIQRMIRAENLTSVPEEYAVFKKTGKNHPIVNESWKQLKYSQYMIDHNVPKPSDQIYTYGTPKDIEAYCERAQLVNHLHYKELWEGYLLHMKEWYTGLIIWKSQGCWTGVRAKLYDWFLEQNGGFWGVKTACEPIHVQLNLENYPTATSYDVHVVNQTTHEYKNLNLHWEIYDVKGSIASKTVPVKTEDGTNTVCKTSTTKIATLTIKDLLTSLDPDLYFVILKLVNGQKTMSRNFYWLSKSGDYLPLDAYSTASLTYTAKGQKTTQGNYTLQTTFKNNNDQLSFWNRLQVRKPIKSSEDIRVLPVFYEKNYFSLSSQEQLSIGIEFQHDQKEGIPELWIREWNQKWVQIPINWGK</sequence>
<dbReference type="InterPro" id="IPR008979">
    <property type="entry name" value="Galactose-bd-like_sf"/>
</dbReference>
<dbReference type="Pfam" id="PF22666">
    <property type="entry name" value="Glyco_hydro_2_N2"/>
    <property type="match status" value="1"/>
</dbReference>
<dbReference type="PANTHER" id="PTHR43536:SF1">
    <property type="entry name" value="MANNOSYLGLYCOPROTEIN ENDO-BETA-MANNOSIDASE"/>
    <property type="match status" value="1"/>
</dbReference>
<dbReference type="InterPro" id="IPR013783">
    <property type="entry name" value="Ig-like_fold"/>
</dbReference>
<evidence type="ECO:0000259" key="5">
    <source>
        <dbReference type="Pfam" id="PF02836"/>
    </source>
</evidence>
<dbReference type="Pfam" id="PF18368">
    <property type="entry name" value="Ig_GlcNase"/>
    <property type="match status" value="1"/>
</dbReference>
<accession>A0A239AZ97</accession>
<evidence type="ECO:0000259" key="6">
    <source>
        <dbReference type="Pfam" id="PF18368"/>
    </source>
</evidence>
<dbReference type="InterPro" id="IPR043534">
    <property type="entry name" value="EBDG/EBM"/>
</dbReference>
<dbReference type="PANTHER" id="PTHR43536">
    <property type="entry name" value="MANNOSYLGLYCOPROTEIN ENDO-BETA-MANNOSIDASE"/>
    <property type="match status" value="1"/>
</dbReference>
<dbReference type="OrthoDB" id="9801077at2"/>
<name>A0A239AZ97_9FLAO</name>
<evidence type="ECO:0000313" key="9">
    <source>
        <dbReference type="Proteomes" id="UP000198379"/>
    </source>
</evidence>
<evidence type="ECO:0000256" key="2">
    <source>
        <dbReference type="ARBA" id="ARBA00022801"/>
    </source>
</evidence>
<evidence type="ECO:0000259" key="7">
    <source>
        <dbReference type="Pfam" id="PF22666"/>
    </source>
</evidence>
<reference evidence="8 9" key="1">
    <citation type="submission" date="2017-06" db="EMBL/GenBank/DDBJ databases">
        <authorList>
            <person name="Kim H.J."/>
            <person name="Triplett B.A."/>
        </authorList>
    </citation>
    <scope>NUCLEOTIDE SEQUENCE [LARGE SCALE GENOMIC DNA]</scope>
    <source>
        <strain evidence="8 9">DSM 25597</strain>
    </source>
</reference>
<dbReference type="InterPro" id="IPR017853">
    <property type="entry name" value="GH"/>
</dbReference>
<proteinExistence type="inferred from homology"/>
<comment type="similarity">
    <text evidence="1">Belongs to the glycosyl hydrolase 2 family.</text>
</comment>
<keyword evidence="9" id="KW-1185">Reference proteome</keyword>
<organism evidence="8 9">
    <name type="scientific">Dokdonia pacifica</name>
    <dbReference type="NCBI Taxonomy" id="1627892"/>
    <lineage>
        <taxon>Bacteria</taxon>
        <taxon>Pseudomonadati</taxon>
        <taxon>Bacteroidota</taxon>
        <taxon>Flavobacteriia</taxon>
        <taxon>Flavobacteriales</taxon>
        <taxon>Flavobacteriaceae</taxon>
        <taxon>Dokdonia</taxon>
    </lineage>
</organism>
<evidence type="ECO:0000256" key="1">
    <source>
        <dbReference type="ARBA" id="ARBA00007401"/>
    </source>
</evidence>
<dbReference type="InterPro" id="IPR006102">
    <property type="entry name" value="Ig-like_GH2"/>
</dbReference>
<dbReference type="EMBL" id="FZNY01000005">
    <property type="protein sequence ID" value="SNS00308.1"/>
    <property type="molecule type" value="Genomic_DNA"/>
</dbReference>
<dbReference type="Gene3D" id="2.60.120.260">
    <property type="entry name" value="Galactose-binding domain-like"/>
    <property type="match status" value="1"/>
</dbReference>
<feature type="domain" description="Exo-beta-D-glucosaminidase Ig-fold" evidence="6">
    <location>
        <begin position="830"/>
        <end position="939"/>
    </location>
</feature>
<dbReference type="Pfam" id="PF02836">
    <property type="entry name" value="Glyco_hydro_2_C"/>
    <property type="match status" value="1"/>
</dbReference>
<evidence type="ECO:0000313" key="8">
    <source>
        <dbReference type="EMBL" id="SNS00308.1"/>
    </source>
</evidence>
<dbReference type="RefSeq" id="WP_089372455.1">
    <property type="nucleotide sequence ID" value="NZ_BMEP01000006.1"/>
</dbReference>
<evidence type="ECO:0000256" key="3">
    <source>
        <dbReference type="ARBA" id="ARBA00023295"/>
    </source>
</evidence>
<dbReference type="InterPro" id="IPR006103">
    <property type="entry name" value="Glyco_hydro_2_cat"/>
</dbReference>
<dbReference type="InterPro" id="IPR054593">
    <property type="entry name" value="Beta-mannosidase-like_N2"/>
</dbReference>
<feature type="domain" description="Glycoside hydrolase family 2 catalytic" evidence="5">
    <location>
        <begin position="395"/>
        <end position="541"/>
    </location>
</feature>
<dbReference type="Proteomes" id="UP000198379">
    <property type="component" value="Unassembled WGS sequence"/>
</dbReference>
<dbReference type="AlphaFoldDB" id="A0A239AZ97"/>
<dbReference type="SUPFAM" id="SSF49303">
    <property type="entry name" value="beta-Galactosidase/glucuronidase domain"/>
    <property type="match status" value="3"/>
</dbReference>
<dbReference type="SUPFAM" id="SSF51445">
    <property type="entry name" value="(Trans)glycosidases"/>
    <property type="match status" value="1"/>
</dbReference>
<dbReference type="SUPFAM" id="SSF49785">
    <property type="entry name" value="Galactose-binding domain-like"/>
    <property type="match status" value="1"/>
</dbReference>
<dbReference type="Gene3D" id="3.20.20.80">
    <property type="entry name" value="Glycosidases"/>
    <property type="match status" value="1"/>
</dbReference>
<dbReference type="Gene3D" id="2.60.40.10">
    <property type="entry name" value="Immunoglobulins"/>
    <property type="match status" value="2"/>
</dbReference>
<dbReference type="GO" id="GO:0004553">
    <property type="term" value="F:hydrolase activity, hydrolyzing O-glycosyl compounds"/>
    <property type="evidence" value="ECO:0007669"/>
    <property type="project" value="InterPro"/>
</dbReference>
<dbReference type="InterPro" id="IPR036156">
    <property type="entry name" value="Beta-gal/glucu_dom_sf"/>
</dbReference>
<keyword evidence="2" id="KW-0378">Hydrolase</keyword>